<dbReference type="AlphaFoldDB" id="A0A067SXE0"/>
<evidence type="ECO:0000313" key="2">
    <source>
        <dbReference type="Proteomes" id="UP000027222"/>
    </source>
</evidence>
<accession>A0A067SXE0</accession>
<gene>
    <name evidence="1" type="ORF">GALMADRAFT_248116</name>
</gene>
<evidence type="ECO:0000313" key="1">
    <source>
        <dbReference type="EMBL" id="KDR75605.1"/>
    </source>
</evidence>
<dbReference type="EMBL" id="KL142380">
    <property type="protein sequence ID" value="KDR75605.1"/>
    <property type="molecule type" value="Genomic_DNA"/>
</dbReference>
<sequence length="126" mass="14247">MKEEEDDPKKIEIQVEETAQPVFYNVPTSILSFGVDQKFQTAQANVKLHQTLINTVEGFQQYTMVVRPISPATLMALTEPCLMAWCQELQGPPDLNPKVIDTRNFTPAPAYHFNADGNYAEVFNLE</sequence>
<dbReference type="HOGENOM" id="CLU_1981741_0_0_1"/>
<proteinExistence type="predicted"/>
<reference evidence="2" key="1">
    <citation type="journal article" date="2014" name="Proc. Natl. Acad. Sci. U.S.A.">
        <title>Extensive sampling of basidiomycete genomes demonstrates inadequacy of the white-rot/brown-rot paradigm for wood decay fungi.</title>
        <authorList>
            <person name="Riley R."/>
            <person name="Salamov A.A."/>
            <person name="Brown D.W."/>
            <person name="Nagy L.G."/>
            <person name="Floudas D."/>
            <person name="Held B.W."/>
            <person name="Levasseur A."/>
            <person name="Lombard V."/>
            <person name="Morin E."/>
            <person name="Otillar R."/>
            <person name="Lindquist E.A."/>
            <person name="Sun H."/>
            <person name="LaButti K.M."/>
            <person name="Schmutz J."/>
            <person name="Jabbour D."/>
            <person name="Luo H."/>
            <person name="Baker S.E."/>
            <person name="Pisabarro A.G."/>
            <person name="Walton J.D."/>
            <person name="Blanchette R.A."/>
            <person name="Henrissat B."/>
            <person name="Martin F."/>
            <person name="Cullen D."/>
            <person name="Hibbett D.S."/>
            <person name="Grigoriev I.V."/>
        </authorList>
    </citation>
    <scope>NUCLEOTIDE SEQUENCE [LARGE SCALE GENOMIC DNA]</scope>
    <source>
        <strain evidence="2">CBS 339.88</strain>
    </source>
</reference>
<dbReference type="OrthoDB" id="3067141at2759"/>
<keyword evidence="2" id="KW-1185">Reference proteome</keyword>
<dbReference type="Proteomes" id="UP000027222">
    <property type="component" value="Unassembled WGS sequence"/>
</dbReference>
<name>A0A067SXE0_GALM3</name>
<organism evidence="1 2">
    <name type="scientific">Galerina marginata (strain CBS 339.88)</name>
    <dbReference type="NCBI Taxonomy" id="685588"/>
    <lineage>
        <taxon>Eukaryota</taxon>
        <taxon>Fungi</taxon>
        <taxon>Dikarya</taxon>
        <taxon>Basidiomycota</taxon>
        <taxon>Agaricomycotina</taxon>
        <taxon>Agaricomycetes</taxon>
        <taxon>Agaricomycetidae</taxon>
        <taxon>Agaricales</taxon>
        <taxon>Agaricineae</taxon>
        <taxon>Strophariaceae</taxon>
        <taxon>Galerina</taxon>
    </lineage>
</organism>
<protein>
    <submittedName>
        <fullName evidence="1">Uncharacterized protein</fullName>
    </submittedName>
</protein>